<dbReference type="InParanoid" id="G0NNQ1"/>
<protein>
    <submittedName>
        <fullName evidence="2">Uncharacterized protein</fullName>
    </submittedName>
</protein>
<dbReference type="Proteomes" id="UP000008068">
    <property type="component" value="Unassembled WGS sequence"/>
</dbReference>
<reference evidence="3" key="1">
    <citation type="submission" date="2011-07" db="EMBL/GenBank/DDBJ databases">
        <authorList>
            <consortium name="Caenorhabditis brenneri Sequencing and Analysis Consortium"/>
            <person name="Wilson R.K."/>
        </authorList>
    </citation>
    <scope>NUCLEOTIDE SEQUENCE [LARGE SCALE GENOMIC DNA]</scope>
    <source>
        <strain evidence="3">PB2801</strain>
    </source>
</reference>
<proteinExistence type="predicted"/>
<evidence type="ECO:0000313" key="2">
    <source>
        <dbReference type="EMBL" id="EGT34609.1"/>
    </source>
</evidence>
<dbReference type="AlphaFoldDB" id="G0NNQ1"/>
<organism evidence="3">
    <name type="scientific">Caenorhabditis brenneri</name>
    <name type="common">Nematode worm</name>
    <dbReference type="NCBI Taxonomy" id="135651"/>
    <lineage>
        <taxon>Eukaryota</taxon>
        <taxon>Metazoa</taxon>
        <taxon>Ecdysozoa</taxon>
        <taxon>Nematoda</taxon>
        <taxon>Chromadorea</taxon>
        <taxon>Rhabditida</taxon>
        <taxon>Rhabditina</taxon>
        <taxon>Rhabditomorpha</taxon>
        <taxon>Rhabditoidea</taxon>
        <taxon>Rhabditidae</taxon>
        <taxon>Peloderinae</taxon>
        <taxon>Caenorhabditis</taxon>
    </lineage>
</organism>
<evidence type="ECO:0000313" key="3">
    <source>
        <dbReference type="Proteomes" id="UP000008068"/>
    </source>
</evidence>
<dbReference type="EMBL" id="GL379915">
    <property type="protein sequence ID" value="EGT34609.1"/>
    <property type="molecule type" value="Genomic_DNA"/>
</dbReference>
<feature type="region of interest" description="Disordered" evidence="1">
    <location>
        <begin position="57"/>
        <end position="88"/>
    </location>
</feature>
<name>G0NNQ1_CAEBE</name>
<keyword evidence="3" id="KW-1185">Reference proteome</keyword>
<dbReference type="HOGENOM" id="CLU_1887555_0_0_1"/>
<sequence length="135" mass="14662">MYSLRLVLSLPQSRLPLHVLSLTLLSPQQATSGDRAAPFGATHSGITGAAAIPRALFTPSKRAGKRPTSARTPQEGEPKIKRNPAASDRYWDINDVEMKPADEEVVHPLIQADSSAIAEYIRLRRSIGLSNLPIV</sequence>
<evidence type="ECO:0000256" key="1">
    <source>
        <dbReference type="SAM" id="MobiDB-lite"/>
    </source>
</evidence>
<gene>
    <name evidence="2" type="ORF">CAEBREN_00778</name>
</gene>
<accession>G0NNQ1</accession>